<feature type="domain" description="GGDEF" evidence="4">
    <location>
        <begin position="342"/>
        <end position="478"/>
    </location>
</feature>
<sequence length="746" mass="85015">MPSRCRVIFSVCAISALLCMTITARAAELSKSQQKYLKDIAQIRLCVGPNSMPLEDIVDGQHIGMNAEYIALFRKELPIPIRLKLTSTWEESMNKVKSGSCDIIALIAETPSRKQFLSFTKPYITIPFVVVTTQEKFFVSKLELLKDKKLGMHKGYAYVELLKNLYPDMNLIEVNSRQEGLEKVNNGELYGYFSGLHLAGYAIQEGNFTNLKINGQFDELAQVKLGIGVRKEYEPLVGIFNHLIDDIPEHEANRIDKSWRKVQFEVSESYQTITQISVLALILIIIFMFWQFQLRRHNRELEKREKTIWKQANFDFLTKLPNRRLFQDRLEQLVKAHNRQPVSFALILIDLDGFKEINDTLGHDLGDELLIKAAERLQSSIRETDIIARLGGDEFVIILNDIHSESSVEMVAQQLLENLSSPFVLAGDVSHVSASIGITLFPQDCSGDPDGIKLLKNADQAMYAAKRKGKNTFHYFTPKMQQQALNRMIMISDLRHALANHQYQLYFQPILDLNTLSIYKAEALLRWQHPLHGMIAPDQFIPLLEETRMINEVANWVFQQSLDAVKQLHKEFTPKFQLSVNVSPVQFRMLTSKQWPQDMSNLGLPVESAAIEITESMLMEERISGHVSEFRNQGFQVALDDFGVGYSSLSYLRKFPIDYLKIDKSFVSSLDENNDDLALCEAIVTMAHKLKIKVVAEGVETEAQLKLLHKIGCDFAQGFLIAKPLPLSTFKNNLNVINNTLKDLLI</sequence>
<dbReference type="SMART" id="SM00267">
    <property type="entry name" value="GGDEF"/>
    <property type="match status" value="1"/>
</dbReference>
<reference evidence="5 6" key="1">
    <citation type="submission" date="2018-05" db="EMBL/GenBank/DDBJ databases">
        <title>Genomic Encyclopedia of Type Strains, Phase IV (KMG-IV): sequencing the most valuable type-strain genomes for metagenomic binning, comparative biology and taxonomic classification.</title>
        <authorList>
            <person name="Goeker M."/>
        </authorList>
    </citation>
    <scope>NUCLEOTIDE SEQUENCE [LARGE SCALE GENOMIC DNA]</scope>
    <source>
        <strain evidence="5 6">DSM 25350</strain>
    </source>
</reference>
<evidence type="ECO:0000256" key="1">
    <source>
        <dbReference type="ARBA" id="ARBA00001946"/>
    </source>
</evidence>
<evidence type="ECO:0000259" key="3">
    <source>
        <dbReference type="PROSITE" id="PS50883"/>
    </source>
</evidence>
<keyword evidence="6" id="KW-1185">Reference proteome</keyword>
<protein>
    <submittedName>
        <fullName evidence="5">Diguanylate cyclase (GGDEF)-like protein</fullName>
    </submittedName>
</protein>
<dbReference type="NCBIfam" id="TIGR00254">
    <property type="entry name" value="GGDEF"/>
    <property type="match status" value="1"/>
</dbReference>
<feature type="signal peptide" evidence="2">
    <location>
        <begin position="1"/>
        <end position="26"/>
    </location>
</feature>
<evidence type="ECO:0000313" key="5">
    <source>
        <dbReference type="EMBL" id="PWK43613.1"/>
    </source>
</evidence>
<evidence type="ECO:0000313" key="6">
    <source>
        <dbReference type="Proteomes" id="UP000245790"/>
    </source>
</evidence>
<dbReference type="GO" id="GO:0003824">
    <property type="term" value="F:catalytic activity"/>
    <property type="evidence" value="ECO:0007669"/>
    <property type="project" value="UniProtKB-ARBA"/>
</dbReference>
<dbReference type="SUPFAM" id="SSF141868">
    <property type="entry name" value="EAL domain-like"/>
    <property type="match status" value="1"/>
</dbReference>
<evidence type="ECO:0000256" key="2">
    <source>
        <dbReference type="SAM" id="SignalP"/>
    </source>
</evidence>
<dbReference type="SUPFAM" id="SSF55073">
    <property type="entry name" value="Nucleotide cyclase"/>
    <property type="match status" value="1"/>
</dbReference>
<dbReference type="InterPro" id="IPR043128">
    <property type="entry name" value="Rev_trsase/Diguanyl_cyclase"/>
</dbReference>
<gene>
    <name evidence="5" type="ORF">C8D97_11627</name>
</gene>
<dbReference type="Pfam" id="PF00990">
    <property type="entry name" value="GGDEF"/>
    <property type="match status" value="1"/>
</dbReference>
<dbReference type="InterPro" id="IPR000160">
    <property type="entry name" value="GGDEF_dom"/>
</dbReference>
<dbReference type="PANTHER" id="PTHR44757:SF2">
    <property type="entry name" value="BIOFILM ARCHITECTURE MAINTENANCE PROTEIN MBAA"/>
    <property type="match status" value="1"/>
</dbReference>
<dbReference type="CDD" id="cd01949">
    <property type="entry name" value="GGDEF"/>
    <property type="match status" value="1"/>
</dbReference>
<comment type="cofactor">
    <cofactor evidence="1">
        <name>Mg(2+)</name>
        <dbReference type="ChEBI" id="CHEBI:18420"/>
    </cofactor>
</comment>
<dbReference type="InterPro" id="IPR001638">
    <property type="entry name" value="Solute-binding_3/MltF_N"/>
</dbReference>
<dbReference type="Gene3D" id="3.20.20.450">
    <property type="entry name" value="EAL domain"/>
    <property type="match status" value="1"/>
</dbReference>
<dbReference type="Pfam" id="PF00497">
    <property type="entry name" value="SBP_bac_3"/>
    <property type="match status" value="1"/>
</dbReference>
<dbReference type="PROSITE" id="PS50887">
    <property type="entry name" value="GGDEF"/>
    <property type="match status" value="1"/>
</dbReference>
<dbReference type="SMART" id="SM00062">
    <property type="entry name" value="PBPb"/>
    <property type="match status" value="1"/>
</dbReference>
<dbReference type="SMART" id="SM00052">
    <property type="entry name" value="EAL"/>
    <property type="match status" value="1"/>
</dbReference>
<dbReference type="EMBL" id="QGGU01000016">
    <property type="protein sequence ID" value="PWK43613.1"/>
    <property type="molecule type" value="Genomic_DNA"/>
</dbReference>
<feature type="domain" description="EAL" evidence="3">
    <location>
        <begin position="487"/>
        <end position="738"/>
    </location>
</feature>
<dbReference type="CDD" id="cd13708">
    <property type="entry name" value="PBP2_BvgS_like_1"/>
    <property type="match status" value="1"/>
</dbReference>
<dbReference type="InterPro" id="IPR052155">
    <property type="entry name" value="Biofilm_reg_signaling"/>
</dbReference>
<evidence type="ECO:0000259" key="4">
    <source>
        <dbReference type="PROSITE" id="PS50887"/>
    </source>
</evidence>
<dbReference type="Pfam" id="PF00563">
    <property type="entry name" value="EAL"/>
    <property type="match status" value="1"/>
</dbReference>
<dbReference type="PROSITE" id="PS50883">
    <property type="entry name" value="EAL"/>
    <property type="match status" value="1"/>
</dbReference>
<comment type="caution">
    <text evidence="5">The sequence shown here is derived from an EMBL/GenBank/DDBJ whole genome shotgun (WGS) entry which is preliminary data.</text>
</comment>
<dbReference type="SUPFAM" id="SSF53850">
    <property type="entry name" value="Periplasmic binding protein-like II"/>
    <property type="match status" value="1"/>
</dbReference>
<dbReference type="PANTHER" id="PTHR44757">
    <property type="entry name" value="DIGUANYLATE CYCLASE DGCP"/>
    <property type="match status" value="1"/>
</dbReference>
<keyword evidence="2" id="KW-0732">Signal</keyword>
<dbReference type="Gene3D" id="3.30.70.270">
    <property type="match status" value="1"/>
</dbReference>
<feature type="chain" id="PRO_5016255595" evidence="2">
    <location>
        <begin position="27"/>
        <end position="746"/>
    </location>
</feature>
<proteinExistence type="predicted"/>
<organism evidence="5 6">
    <name type="scientific">Pleionea mediterranea</name>
    <dbReference type="NCBI Taxonomy" id="523701"/>
    <lineage>
        <taxon>Bacteria</taxon>
        <taxon>Pseudomonadati</taxon>
        <taxon>Pseudomonadota</taxon>
        <taxon>Gammaproteobacteria</taxon>
        <taxon>Oceanospirillales</taxon>
        <taxon>Pleioneaceae</taxon>
        <taxon>Pleionea</taxon>
    </lineage>
</organism>
<dbReference type="FunFam" id="3.30.70.270:FF:000001">
    <property type="entry name" value="Diguanylate cyclase domain protein"/>
    <property type="match status" value="1"/>
</dbReference>
<dbReference type="AlphaFoldDB" id="A0A316F8S8"/>
<dbReference type="Proteomes" id="UP000245790">
    <property type="component" value="Unassembled WGS sequence"/>
</dbReference>
<dbReference type="CDD" id="cd01948">
    <property type="entry name" value="EAL"/>
    <property type="match status" value="1"/>
</dbReference>
<dbReference type="InterPro" id="IPR035919">
    <property type="entry name" value="EAL_sf"/>
</dbReference>
<accession>A0A316F8S8</accession>
<dbReference type="Gene3D" id="3.40.190.10">
    <property type="entry name" value="Periplasmic binding protein-like II"/>
    <property type="match status" value="2"/>
</dbReference>
<dbReference type="InterPro" id="IPR029787">
    <property type="entry name" value="Nucleotide_cyclase"/>
</dbReference>
<dbReference type="InterPro" id="IPR001633">
    <property type="entry name" value="EAL_dom"/>
</dbReference>
<name>A0A316F8S8_9GAMM</name>